<evidence type="ECO:0000256" key="1">
    <source>
        <dbReference type="SAM" id="MobiDB-lite"/>
    </source>
</evidence>
<dbReference type="Proteomes" id="UP000053370">
    <property type="component" value="Unassembled WGS sequence"/>
</dbReference>
<evidence type="ECO:0000313" key="2">
    <source>
        <dbReference type="EMBL" id="GAP39726.1"/>
    </source>
</evidence>
<dbReference type="AlphaFoldDB" id="A0A0K8PAQ7"/>
<proteinExistence type="predicted"/>
<evidence type="ECO:0000313" key="3">
    <source>
        <dbReference type="Proteomes" id="UP000053370"/>
    </source>
</evidence>
<gene>
    <name evidence="2" type="ORF">ATC1_12261</name>
</gene>
<feature type="region of interest" description="Disordered" evidence="1">
    <location>
        <begin position="72"/>
        <end position="123"/>
    </location>
</feature>
<sequence>MNIQFLIEMKEILKFKKTMEITNSVIFKWGRNFFVQSPLHSATKATQNIFLLDLNDSSEYRIADRLQVSGNPQEVNADANHDNPADFFNNAGPASKSAECLQKAGKRSCQDDRNSPPESVNKQ</sequence>
<reference evidence="2" key="1">
    <citation type="journal article" date="2015" name="Genome Announc.">
        <title>Draft Genome Sequence of Anaerolineae Strain TC1, a Novel Isolate from a Methanogenic Wastewater Treatment System.</title>
        <authorList>
            <person name="Matsuura N."/>
            <person name="Tourlousse D.M."/>
            <person name="Sun L."/>
            <person name="Toyonaga M."/>
            <person name="Kuroda K."/>
            <person name="Ohashi A."/>
            <person name="Cruz R."/>
            <person name="Yamaguchi T."/>
            <person name="Sekiguchi Y."/>
        </authorList>
    </citation>
    <scope>NUCLEOTIDE SEQUENCE [LARGE SCALE GENOMIC DNA]</scope>
    <source>
        <strain evidence="2">TC1</strain>
    </source>
</reference>
<accession>A0A0K8PAQ7</accession>
<name>A0A0K8PAQ7_9CHLR</name>
<dbReference type="EMBL" id="DF968180">
    <property type="protein sequence ID" value="GAP39726.1"/>
    <property type="molecule type" value="Genomic_DNA"/>
</dbReference>
<protein>
    <submittedName>
        <fullName evidence="2">Uncharacterized protein</fullName>
    </submittedName>
</protein>
<keyword evidence="3" id="KW-1185">Reference proteome</keyword>
<organism evidence="2">
    <name type="scientific">Flexilinea flocculi</name>
    <dbReference type="NCBI Taxonomy" id="1678840"/>
    <lineage>
        <taxon>Bacteria</taxon>
        <taxon>Bacillati</taxon>
        <taxon>Chloroflexota</taxon>
        <taxon>Anaerolineae</taxon>
        <taxon>Anaerolineales</taxon>
        <taxon>Anaerolineaceae</taxon>
        <taxon>Flexilinea</taxon>
    </lineage>
</organism>